<accession>A0A4Y2GVE0</accession>
<reference evidence="1 2" key="1">
    <citation type="journal article" date="2019" name="Sci. Rep.">
        <title>Orb-weaving spider Araneus ventricosus genome elucidates the spidroin gene catalogue.</title>
        <authorList>
            <person name="Kono N."/>
            <person name="Nakamura H."/>
            <person name="Ohtoshi R."/>
            <person name="Moran D.A.P."/>
            <person name="Shinohara A."/>
            <person name="Yoshida Y."/>
            <person name="Fujiwara M."/>
            <person name="Mori M."/>
            <person name="Tomita M."/>
            <person name="Arakawa K."/>
        </authorList>
    </citation>
    <scope>NUCLEOTIDE SEQUENCE [LARGE SCALE GENOMIC DNA]</scope>
</reference>
<protein>
    <submittedName>
        <fullName evidence="1">Uncharacterized protein</fullName>
    </submittedName>
</protein>
<evidence type="ECO:0000313" key="1">
    <source>
        <dbReference type="EMBL" id="GBM56064.1"/>
    </source>
</evidence>
<proteinExistence type="predicted"/>
<dbReference type="AlphaFoldDB" id="A0A4Y2GVE0"/>
<dbReference type="EMBL" id="BGPR01178882">
    <property type="protein sequence ID" value="GBM56064.1"/>
    <property type="molecule type" value="Genomic_DNA"/>
</dbReference>
<evidence type="ECO:0000313" key="2">
    <source>
        <dbReference type="Proteomes" id="UP000499080"/>
    </source>
</evidence>
<dbReference type="Proteomes" id="UP000499080">
    <property type="component" value="Unassembled WGS sequence"/>
</dbReference>
<keyword evidence="2" id="KW-1185">Reference proteome</keyword>
<gene>
    <name evidence="1" type="ORF">AVEN_238259_1</name>
</gene>
<name>A0A4Y2GVE0_ARAVE</name>
<organism evidence="1 2">
    <name type="scientific">Araneus ventricosus</name>
    <name type="common">Orbweaver spider</name>
    <name type="synonym">Epeira ventricosa</name>
    <dbReference type="NCBI Taxonomy" id="182803"/>
    <lineage>
        <taxon>Eukaryota</taxon>
        <taxon>Metazoa</taxon>
        <taxon>Ecdysozoa</taxon>
        <taxon>Arthropoda</taxon>
        <taxon>Chelicerata</taxon>
        <taxon>Arachnida</taxon>
        <taxon>Araneae</taxon>
        <taxon>Araneomorphae</taxon>
        <taxon>Entelegynae</taxon>
        <taxon>Araneoidea</taxon>
        <taxon>Araneidae</taxon>
        <taxon>Araneus</taxon>
    </lineage>
</organism>
<comment type="caution">
    <text evidence="1">The sequence shown here is derived from an EMBL/GenBank/DDBJ whole genome shotgun (WGS) entry which is preliminary data.</text>
</comment>
<sequence>MVGGVAPGRQIFIHRKRANAERSTPFTFAPNQRRVLVLPHSGELPERRSTRTEHRFLTDKQNFLGDASVFLKHSLTDSGWKILTVKRVFLRYPNTFGATFF</sequence>